<gene>
    <name evidence="13" type="ORF">HF394_02135</name>
</gene>
<dbReference type="PANTHER" id="PTHR36174:SF1">
    <property type="entry name" value="LIPID II:GLYCINE GLYCYLTRANSFERASE"/>
    <property type="match status" value="1"/>
</dbReference>
<comment type="subcellular location">
    <subcellularLocation>
        <location evidence="1">Cytoplasm</location>
    </subcellularLocation>
</comment>
<evidence type="ECO:0000256" key="5">
    <source>
        <dbReference type="ARBA" id="ARBA00022984"/>
    </source>
</evidence>
<dbReference type="GO" id="GO:0009252">
    <property type="term" value="P:peptidoglycan biosynthetic process"/>
    <property type="evidence" value="ECO:0007669"/>
    <property type="project" value="UniProtKB-KW"/>
</dbReference>
<evidence type="ECO:0000256" key="9">
    <source>
        <dbReference type="ARBA" id="ARBA00040679"/>
    </source>
</evidence>
<dbReference type="Gene3D" id="3.40.630.30">
    <property type="match status" value="1"/>
</dbReference>
<dbReference type="EC" id="2.3.2.16" evidence="8"/>
<dbReference type="GO" id="GO:0016755">
    <property type="term" value="F:aminoacyltransferase activity"/>
    <property type="evidence" value="ECO:0007669"/>
    <property type="project" value="InterPro"/>
</dbReference>
<dbReference type="PROSITE" id="PS51191">
    <property type="entry name" value="FEMABX"/>
    <property type="match status" value="1"/>
</dbReference>
<comment type="catalytic activity">
    <reaction evidence="11">
        <text>beta-D-GlcNAc-(1-&gt;4)-Mur2Ac(oyl-L-Ala-D-isoglutaminyl-L-Lys-D-Ala-D-Ala)-di-trans,octa-cis-undecaprenyl diphosphate + glycyl-tRNA(Gly) = beta-D-GlcNAc-(1-&gt;4)-Mur2Ac(oyl-L-Ala-D-isoglutaminyl-L-Lys-(N(6)-Gly)-D-Ala-D-Ala)-di-trans,octa-cis-undecaprenyl diphosphate + tRNA(Gly) + H(+)</text>
        <dbReference type="Rhea" id="RHEA:30435"/>
        <dbReference type="Rhea" id="RHEA-COMP:9664"/>
        <dbReference type="Rhea" id="RHEA-COMP:9683"/>
        <dbReference type="ChEBI" id="CHEBI:15378"/>
        <dbReference type="ChEBI" id="CHEBI:62233"/>
        <dbReference type="ChEBI" id="CHEBI:62234"/>
        <dbReference type="ChEBI" id="CHEBI:78442"/>
        <dbReference type="ChEBI" id="CHEBI:78522"/>
        <dbReference type="EC" id="2.3.2.16"/>
    </reaction>
</comment>
<dbReference type="EMBL" id="CP051177">
    <property type="protein sequence ID" value="QKX49474.1"/>
    <property type="molecule type" value="Genomic_DNA"/>
</dbReference>
<evidence type="ECO:0000313" key="14">
    <source>
        <dbReference type="Proteomes" id="UP000509222"/>
    </source>
</evidence>
<dbReference type="GO" id="GO:0008360">
    <property type="term" value="P:regulation of cell shape"/>
    <property type="evidence" value="ECO:0007669"/>
    <property type="project" value="UniProtKB-KW"/>
</dbReference>
<evidence type="ECO:0000313" key="13">
    <source>
        <dbReference type="EMBL" id="QKX49474.1"/>
    </source>
</evidence>
<dbReference type="GO" id="GO:0071555">
    <property type="term" value="P:cell wall organization"/>
    <property type="evidence" value="ECO:0007669"/>
    <property type="project" value="UniProtKB-KW"/>
</dbReference>
<reference evidence="14" key="2">
    <citation type="submission" date="2020-06" db="EMBL/GenBank/DDBJ databases">
        <title>Isolation of Planomicrobium glaciei.</title>
        <authorList>
            <person name="Malisova L."/>
            <person name="Safrankova R."/>
            <person name="Jakubu V."/>
            <person name="Spanelova P."/>
        </authorList>
    </citation>
    <scope>NUCLEOTIDE SEQUENCE [LARGE SCALE GENOMIC DNA]</scope>
    <source>
        <strain evidence="14">NRL-ATB46093</strain>
    </source>
</reference>
<keyword evidence="7" id="KW-0961">Cell wall biogenesis/degradation</keyword>
<dbReference type="AlphaFoldDB" id="A0A7H8Q687"/>
<evidence type="ECO:0000256" key="6">
    <source>
        <dbReference type="ARBA" id="ARBA00023315"/>
    </source>
</evidence>
<feature type="domain" description="BioF2-like acetyltransferase" evidence="12">
    <location>
        <begin position="150"/>
        <end position="286"/>
    </location>
</feature>
<dbReference type="PANTHER" id="PTHR36174">
    <property type="entry name" value="LIPID II:GLYCINE GLYCYLTRANSFERASE"/>
    <property type="match status" value="1"/>
</dbReference>
<evidence type="ECO:0000256" key="11">
    <source>
        <dbReference type="ARBA" id="ARBA00048654"/>
    </source>
</evidence>
<keyword evidence="3 13" id="KW-0808">Transferase</keyword>
<protein>
    <recommendedName>
        <fullName evidence="9">Lipid II:glycine glycyltransferase</fullName>
        <ecNumber evidence="8">2.3.2.16</ecNumber>
    </recommendedName>
    <alternativeName>
        <fullName evidence="10">Factor essential for expression of methicillin resistance X</fullName>
    </alternativeName>
</protein>
<dbReference type="InterPro" id="IPR016181">
    <property type="entry name" value="Acyl_CoA_acyltransferase"/>
</dbReference>
<evidence type="ECO:0000256" key="7">
    <source>
        <dbReference type="ARBA" id="ARBA00023316"/>
    </source>
</evidence>
<evidence type="ECO:0000256" key="2">
    <source>
        <dbReference type="ARBA" id="ARBA00009943"/>
    </source>
</evidence>
<evidence type="ECO:0000256" key="8">
    <source>
        <dbReference type="ARBA" id="ARBA00039074"/>
    </source>
</evidence>
<evidence type="ECO:0000256" key="1">
    <source>
        <dbReference type="ARBA" id="ARBA00004496"/>
    </source>
</evidence>
<dbReference type="Proteomes" id="UP000509222">
    <property type="component" value="Chromosome"/>
</dbReference>
<sequence>MTVKSKVQVPDIFFMPEWGKAYESQDQGESRIFEVKNAIGHIFYSFVLRPIPILAGETLYYDTVTPFGQNGPIILKCQPGKKAELIASFDQEFQIYCTQHNIVAEYIRFSAWLKNVEDFKDIYSIDNRGITMYIDLTVQDFFMEEFKSPTRQQVRRALKNNVQIEYDFTGESIQEFHRLYQIMAKRNDVPAYYLFSEELLKNSFELLEGKQFIVYVKHEGVAISAALFVHHGDYLHYHLAANDPAYFHLAGNSLLINEGCRWGVEHGKKELHLGGASTEALYRFKRGFTKTEPLDILTGKKIRNPEAYQLLSDIKARSEGIENPSHFPMYRG</sequence>
<dbReference type="InterPro" id="IPR003447">
    <property type="entry name" value="FEMABX"/>
</dbReference>
<proteinExistence type="inferred from homology"/>
<dbReference type="SUPFAM" id="SSF55729">
    <property type="entry name" value="Acyl-CoA N-acyltransferases (Nat)"/>
    <property type="match status" value="1"/>
</dbReference>
<keyword evidence="6" id="KW-0012">Acyltransferase</keyword>
<dbReference type="GO" id="GO:0005737">
    <property type="term" value="C:cytoplasm"/>
    <property type="evidence" value="ECO:0007669"/>
    <property type="project" value="UniProtKB-SubCell"/>
</dbReference>
<dbReference type="InterPro" id="IPR038740">
    <property type="entry name" value="BioF2-like_GNAT_dom"/>
</dbReference>
<reference evidence="13 14" key="1">
    <citation type="submission" date="2020-04" db="EMBL/GenBank/DDBJ databases">
        <authorList>
            <person name="Pajer P."/>
            <person name="Broz P."/>
        </authorList>
    </citation>
    <scope>NUCLEOTIDE SEQUENCE [LARGE SCALE GENOMIC DNA]</scope>
    <source>
        <strain evidence="14">NRL-ATB46093</strain>
    </source>
</reference>
<dbReference type="InterPro" id="IPR050644">
    <property type="entry name" value="PG_Glycine_Bridge_Synth"/>
</dbReference>
<evidence type="ECO:0000256" key="10">
    <source>
        <dbReference type="ARBA" id="ARBA00042933"/>
    </source>
</evidence>
<organism evidence="13 14">
    <name type="scientific">Planococcus glaciei</name>
    <dbReference type="NCBI Taxonomy" id="459472"/>
    <lineage>
        <taxon>Bacteria</taxon>
        <taxon>Bacillati</taxon>
        <taxon>Bacillota</taxon>
        <taxon>Bacilli</taxon>
        <taxon>Bacillales</taxon>
        <taxon>Caryophanaceae</taxon>
        <taxon>Planococcus</taxon>
    </lineage>
</organism>
<keyword evidence="14" id="KW-1185">Reference proteome</keyword>
<dbReference type="Pfam" id="PF13480">
    <property type="entry name" value="Acetyltransf_6"/>
    <property type="match status" value="1"/>
</dbReference>
<evidence type="ECO:0000256" key="3">
    <source>
        <dbReference type="ARBA" id="ARBA00022679"/>
    </source>
</evidence>
<evidence type="ECO:0000256" key="4">
    <source>
        <dbReference type="ARBA" id="ARBA00022960"/>
    </source>
</evidence>
<comment type="similarity">
    <text evidence="2">Belongs to the FemABX family.</text>
</comment>
<evidence type="ECO:0000259" key="12">
    <source>
        <dbReference type="Pfam" id="PF13480"/>
    </source>
</evidence>
<accession>A0A7H8Q687</accession>
<keyword evidence="5" id="KW-0573">Peptidoglycan synthesis</keyword>
<keyword evidence="4" id="KW-0133">Cell shape</keyword>
<name>A0A7H8Q687_9BACL</name>
<dbReference type="RefSeq" id="WP_036810264.1">
    <property type="nucleotide sequence ID" value="NZ_CP051177.1"/>
</dbReference>